<gene>
    <name evidence="1" type="ORF">VQ7734_01152</name>
</gene>
<dbReference type="AlphaFoldDB" id="A0A1M7YS11"/>
<evidence type="ECO:0000313" key="2">
    <source>
        <dbReference type="Proteomes" id="UP000184600"/>
    </source>
</evidence>
<dbReference type="Proteomes" id="UP000184600">
    <property type="component" value="Unassembled WGS sequence"/>
</dbReference>
<dbReference type="EMBL" id="FRFG01000014">
    <property type="protein sequence ID" value="SHO55424.1"/>
    <property type="molecule type" value="Genomic_DNA"/>
</dbReference>
<keyword evidence="2" id="KW-1185">Reference proteome</keyword>
<proteinExistence type="predicted"/>
<reference evidence="2" key="1">
    <citation type="submission" date="2016-12" db="EMBL/GenBank/DDBJ databases">
        <authorList>
            <person name="Rodrigo-Torres L."/>
            <person name="Arahal R.D."/>
            <person name="Lucena T."/>
        </authorList>
    </citation>
    <scope>NUCLEOTIDE SEQUENCE [LARGE SCALE GENOMIC DNA]</scope>
</reference>
<accession>A0A1M7YS11</accession>
<dbReference type="STRING" id="1117707.VQ7734_01152"/>
<sequence>MGIPVFIAPAVDITSYIHDVNHIPKLEEQIHSLWTNDYNFKVSKYSDKNSSKPEVVNNCKSMLNLYPMGFRPTYIPDTDIYNYLYAKCKSIDISLNIYPSSNSYVANFKLNTEGVKNLPKNIAFIPSTSEYKDIHSNEKIKILEEVNHIIKVTQKSNLRVIAEDNSGGIQDISILAKGDYNHDNIEDIMFKVSNSVIGGSYTSYYLYILTKTEKDGDWIVLDEYPKHS</sequence>
<evidence type="ECO:0000313" key="1">
    <source>
        <dbReference type="EMBL" id="SHO55424.1"/>
    </source>
</evidence>
<organism evidence="1 2">
    <name type="scientific">Vibrio quintilis</name>
    <dbReference type="NCBI Taxonomy" id="1117707"/>
    <lineage>
        <taxon>Bacteria</taxon>
        <taxon>Pseudomonadati</taxon>
        <taxon>Pseudomonadota</taxon>
        <taxon>Gammaproteobacteria</taxon>
        <taxon>Vibrionales</taxon>
        <taxon>Vibrionaceae</taxon>
        <taxon>Vibrio</taxon>
    </lineage>
</organism>
<name>A0A1M7YS11_9VIBR</name>
<protein>
    <submittedName>
        <fullName evidence="1">Uncharacterized protein</fullName>
    </submittedName>
</protein>